<dbReference type="InterPro" id="IPR025110">
    <property type="entry name" value="AMP-bd_C"/>
</dbReference>
<evidence type="ECO:0000313" key="6">
    <source>
        <dbReference type="Proteomes" id="UP000249493"/>
    </source>
</evidence>
<evidence type="ECO:0000259" key="3">
    <source>
        <dbReference type="Pfam" id="PF00501"/>
    </source>
</evidence>
<dbReference type="Gene3D" id="3.40.50.12780">
    <property type="entry name" value="N-terminal domain of ligase-like"/>
    <property type="match status" value="1"/>
</dbReference>
<evidence type="ECO:0000313" key="5">
    <source>
        <dbReference type="EMBL" id="RAI64770.1"/>
    </source>
</evidence>
<evidence type="ECO:0000256" key="2">
    <source>
        <dbReference type="ARBA" id="ARBA00022598"/>
    </source>
</evidence>
<accession>A0A327MP78</accession>
<dbReference type="RefSeq" id="WP_111287544.1">
    <property type="nucleotide sequence ID" value="NZ_QLIN01000014.1"/>
</dbReference>
<dbReference type="SUPFAM" id="SSF56801">
    <property type="entry name" value="Acetyl-CoA synthetase-like"/>
    <property type="match status" value="1"/>
</dbReference>
<protein>
    <submittedName>
        <fullName evidence="5">Acyl-CoA synthase</fullName>
    </submittedName>
</protein>
<dbReference type="AlphaFoldDB" id="A0A327MP78"/>
<reference evidence="5 6" key="1">
    <citation type="submission" date="2018-06" db="EMBL/GenBank/DDBJ databases">
        <authorList>
            <person name="Zhirakovskaya E."/>
        </authorList>
    </citation>
    <scope>NUCLEOTIDE SEQUENCE [LARGE SCALE GENOMIC DNA]</scope>
    <source>
        <strain evidence="5 6">LY3</strain>
    </source>
</reference>
<dbReference type="PANTHER" id="PTHR43767:SF1">
    <property type="entry name" value="NONRIBOSOMAL PEPTIDE SYNTHASE PES1 (EUROFUNG)-RELATED"/>
    <property type="match status" value="1"/>
</dbReference>
<organism evidence="5 6">
    <name type="scientific">Pseudomonas fluorescens</name>
    <dbReference type="NCBI Taxonomy" id="294"/>
    <lineage>
        <taxon>Bacteria</taxon>
        <taxon>Pseudomonadati</taxon>
        <taxon>Pseudomonadota</taxon>
        <taxon>Gammaproteobacteria</taxon>
        <taxon>Pseudomonadales</taxon>
        <taxon>Pseudomonadaceae</taxon>
        <taxon>Pseudomonas</taxon>
    </lineage>
</organism>
<gene>
    <name evidence="5" type="ORF">DOZ80_25215</name>
</gene>
<comment type="caution">
    <text evidence="5">The sequence shown here is derived from an EMBL/GenBank/DDBJ whole genome shotgun (WGS) entry which is preliminary data.</text>
</comment>
<dbReference type="InterPro" id="IPR050237">
    <property type="entry name" value="ATP-dep_AMP-bd_enzyme"/>
</dbReference>
<dbReference type="InterPro" id="IPR020845">
    <property type="entry name" value="AMP-binding_CS"/>
</dbReference>
<dbReference type="GO" id="GO:0016878">
    <property type="term" value="F:acid-thiol ligase activity"/>
    <property type="evidence" value="ECO:0007669"/>
    <property type="project" value="UniProtKB-ARBA"/>
</dbReference>
<name>A0A327MP78_PSEFL</name>
<dbReference type="EMBL" id="QLIN01000014">
    <property type="protein sequence ID" value="RAI64770.1"/>
    <property type="molecule type" value="Genomic_DNA"/>
</dbReference>
<evidence type="ECO:0000259" key="4">
    <source>
        <dbReference type="Pfam" id="PF13193"/>
    </source>
</evidence>
<dbReference type="InterPro" id="IPR042099">
    <property type="entry name" value="ANL_N_sf"/>
</dbReference>
<dbReference type="PROSITE" id="PS00455">
    <property type="entry name" value="AMP_BINDING"/>
    <property type="match status" value="1"/>
</dbReference>
<evidence type="ECO:0000256" key="1">
    <source>
        <dbReference type="ARBA" id="ARBA00006432"/>
    </source>
</evidence>
<dbReference type="Pfam" id="PF13193">
    <property type="entry name" value="AMP-binding_C"/>
    <property type="match status" value="1"/>
</dbReference>
<dbReference type="InterPro" id="IPR045851">
    <property type="entry name" value="AMP-bd_C_sf"/>
</dbReference>
<dbReference type="Proteomes" id="UP000249493">
    <property type="component" value="Unassembled WGS sequence"/>
</dbReference>
<dbReference type="InterPro" id="IPR000873">
    <property type="entry name" value="AMP-dep_synth/lig_dom"/>
</dbReference>
<dbReference type="FunFam" id="3.30.300.30:FF:000008">
    <property type="entry name" value="2,3-dihydroxybenzoate-AMP ligase"/>
    <property type="match status" value="1"/>
</dbReference>
<sequence length="501" mass="53421">MESSIGALISASAARYGEKTALVVNGCRYSFTALDRLSTAVATRLQQQGCGRGMTASICAPNSAEWIIAYYGILKAGCIVSPLNLMLTAPETAYALTDSGASVLFGFSEKLLSIRAALGEKSPLLVAFDGVATDLESFEDWLETSVDSALKSTGDLSGDISTVAYTSGTTGKPKGALLTHRAILLNVAMTATLHGRTEHDTVVSALPLSHVYGNVVMQCAIAYGMTLVLHATFKGDEVLQSIEKHHATIFEGVPTMYMYLLEHPTLADFDLSSLTRCTVGGQTMPLAKMKEVEAKLGVRLIELWGMTELGGLGITHPVLGEARLGSVGLPFPCAQVGIMAPDSRGEFLPAGEVGELVVKGPLNMVGYLNSPEATAEAIDSSGYLHTGDLAYMDDDGYVFVVDRLKDMIITAGFNIYPAELESTLCEHPSVAMAAVVGVPDPVKGELAKAFVVLRQGCRLTEQELFDFCRARLASYKIPRLLAIVDDLPRTGSGKILRRALR</sequence>
<comment type="similarity">
    <text evidence="1">Belongs to the ATP-dependent AMP-binding enzyme family.</text>
</comment>
<dbReference type="PANTHER" id="PTHR43767">
    <property type="entry name" value="LONG-CHAIN-FATTY-ACID--COA LIGASE"/>
    <property type="match status" value="1"/>
</dbReference>
<proteinExistence type="inferred from homology"/>
<dbReference type="Gene3D" id="3.30.300.30">
    <property type="match status" value="1"/>
</dbReference>
<feature type="domain" description="AMP-dependent synthetase/ligase" evidence="3">
    <location>
        <begin position="11"/>
        <end position="368"/>
    </location>
</feature>
<dbReference type="Pfam" id="PF00501">
    <property type="entry name" value="AMP-binding"/>
    <property type="match status" value="1"/>
</dbReference>
<feature type="domain" description="AMP-binding enzyme C-terminal" evidence="4">
    <location>
        <begin position="419"/>
        <end position="494"/>
    </location>
</feature>
<keyword evidence="2" id="KW-0436">Ligase</keyword>